<dbReference type="PANTHER" id="PTHR10994:SF67">
    <property type="entry name" value="RETICULON-LIKE PROTEIN B16"/>
    <property type="match status" value="1"/>
</dbReference>
<dbReference type="PANTHER" id="PTHR10994">
    <property type="entry name" value="RETICULON"/>
    <property type="match status" value="1"/>
</dbReference>
<reference evidence="9" key="2">
    <citation type="submission" date="2020-07" db="EMBL/GenBank/DDBJ databases">
        <authorList>
            <person name="Vera ALvarez R."/>
            <person name="Arias-Moreno D.M."/>
            <person name="Jimenez-Jacinto V."/>
            <person name="Jimenez-Bremont J.F."/>
            <person name="Swaminathan K."/>
            <person name="Moose S.P."/>
            <person name="Guerrero-Gonzalez M.L."/>
            <person name="Marino-Ramirez L."/>
            <person name="Landsman D."/>
            <person name="Rodriguez-Kessler M."/>
            <person name="Delgado-Sanchez P."/>
        </authorList>
    </citation>
    <scope>NUCLEOTIDE SEQUENCE</scope>
    <source>
        <tissue evidence="9">Cladode</tissue>
    </source>
</reference>
<evidence type="ECO:0000256" key="6">
    <source>
        <dbReference type="RuleBase" id="RU363132"/>
    </source>
</evidence>
<dbReference type="PROSITE" id="PS50845">
    <property type="entry name" value="RETICULON"/>
    <property type="match status" value="1"/>
</dbReference>
<proteinExistence type="predicted"/>
<evidence type="ECO:0000256" key="1">
    <source>
        <dbReference type="ARBA" id="ARBA00004477"/>
    </source>
</evidence>
<dbReference type="Pfam" id="PF02453">
    <property type="entry name" value="Reticulon"/>
    <property type="match status" value="1"/>
</dbReference>
<feature type="transmembrane region" description="Helical" evidence="6">
    <location>
        <begin position="153"/>
        <end position="179"/>
    </location>
</feature>
<evidence type="ECO:0000259" key="8">
    <source>
        <dbReference type="PROSITE" id="PS50845"/>
    </source>
</evidence>
<reference evidence="9" key="1">
    <citation type="journal article" date="2013" name="J. Plant Res.">
        <title>Effect of fungi and light on seed germination of three Opuntia species from semiarid lands of central Mexico.</title>
        <authorList>
            <person name="Delgado-Sanchez P."/>
            <person name="Jimenez-Bremont J.F."/>
            <person name="Guerrero-Gonzalez Mde L."/>
            <person name="Flores J."/>
        </authorList>
    </citation>
    <scope>NUCLEOTIDE SEQUENCE</scope>
    <source>
        <tissue evidence="9">Cladode</tissue>
    </source>
</reference>
<evidence type="ECO:0000313" key="9">
    <source>
        <dbReference type="EMBL" id="MBA4679938.1"/>
    </source>
</evidence>
<evidence type="ECO:0000256" key="2">
    <source>
        <dbReference type="ARBA" id="ARBA00022692"/>
    </source>
</evidence>
<evidence type="ECO:0000256" key="7">
    <source>
        <dbReference type="SAM" id="MobiDB-lite"/>
    </source>
</evidence>
<accession>A0A7C9AYG0</accession>
<dbReference type="InterPro" id="IPR045064">
    <property type="entry name" value="Reticulon-like"/>
</dbReference>
<dbReference type="GO" id="GO:0005789">
    <property type="term" value="C:endoplasmic reticulum membrane"/>
    <property type="evidence" value="ECO:0007669"/>
    <property type="project" value="UniProtKB-SubCell"/>
</dbReference>
<dbReference type="EMBL" id="GISG01285121">
    <property type="protein sequence ID" value="MBA4679938.1"/>
    <property type="molecule type" value="Transcribed_RNA"/>
</dbReference>
<feature type="transmembrane region" description="Helical" evidence="6">
    <location>
        <begin position="81"/>
        <end position="99"/>
    </location>
</feature>
<dbReference type="GO" id="GO:0009617">
    <property type="term" value="P:response to bacterium"/>
    <property type="evidence" value="ECO:0007669"/>
    <property type="project" value="InterPro"/>
</dbReference>
<dbReference type="EMBL" id="GISG01285122">
    <property type="protein sequence ID" value="MBA4679939.1"/>
    <property type="molecule type" value="Transcribed_RNA"/>
</dbReference>
<name>A0A7C9AYG0_OPUST</name>
<evidence type="ECO:0000256" key="3">
    <source>
        <dbReference type="ARBA" id="ARBA00022824"/>
    </source>
</evidence>
<comment type="subcellular location">
    <subcellularLocation>
        <location evidence="1 6">Endoplasmic reticulum membrane</location>
        <topology evidence="1 6">Multi-pass membrane protein</topology>
    </subcellularLocation>
</comment>
<feature type="domain" description="Reticulon" evidence="8">
    <location>
        <begin position="49"/>
        <end position="232"/>
    </location>
</feature>
<dbReference type="InterPro" id="IPR003388">
    <property type="entry name" value="Reticulon"/>
</dbReference>
<organism evidence="9">
    <name type="scientific">Opuntia streptacantha</name>
    <name type="common">Prickly pear cactus</name>
    <name type="synonym">Opuntia cardona</name>
    <dbReference type="NCBI Taxonomy" id="393608"/>
    <lineage>
        <taxon>Eukaryota</taxon>
        <taxon>Viridiplantae</taxon>
        <taxon>Streptophyta</taxon>
        <taxon>Embryophyta</taxon>
        <taxon>Tracheophyta</taxon>
        <taxon>Spermatophyta</taxon>
        <taxon>Magnoliopsida</taxon>
        <taxon>eudicotyledons</taxon>
        <taxon>Gunneridae</taxon>
        <taxon>Pentapetalae</taxon>
        <taxon>Caryophyllales</taxon>
        <taxon>Cactineae</taxon>
        <taxon>Cactaceae</taxon>
        <taxon>Opuntioideae</taxon>
        <taxon>Opuntia</taxon>
    </lineage>
</organism>
<evidence type="ECO:0000256" key="5">
    <source>
        <dbReference type="ARBA" id="ARBA00023136"/>
    </source>
</evidence>
<feature type="transmembrane region" description="Helical" evidence="6">
    <location>
        <begin position="58"/>
        <end position="75"/>
    </location>
</feature>
<feature type="region of interest" description="Disordered" evidence="7">
    <location>
        <begin position="1"/>
        <end position="45"/>
    </location>
</feature>
<keyword evidence="2 6" id="KW-0812">Transmembrane</keyword>
<dbReference type="AlphaFoldDB" id="A0A7C9AYG0"/>
<keyword evidence="4 6" id="KW-1133">Transmembrane helix</keyword>
<protein>
    <recommendedName>
        <fullName evidence="6">Reticulon-like protein</fullName>
    </recommendedName>
</protein>
<evidence type="ECO:0000256" key="4">
    <source>
        <dbReference type="ARBA" id="ARBA00022989"/>
    </source>
</evidence>
<keyword evidence="3 6" id="KW-0256">Endoplasmic reticulum</keyword>
<keyword evidence="5 6" id="KW-0472">Membrane</keyword>
<sequence>MENLQDSGNAELDGERRKNGGATSTSSSSSNHRSGRQKPVHQNGESGKAADVIWWKRWHMSCGVVVVATVMWLLFERSGLPFLTICSDVLLILVVLLFIRANFAAMRNRELEDLPELVLSEEMVNSAAASFRAKVNKVLQMAHDITLGKDFRLFFKVVVCLWAFSVIGSVCSFFTLAYIGTIIGVAIPALLSKEHVDSLVGFICQRFSSPYKIVDDGVARRLPQSIAKDKDD</sequence>